<reference evidence="2 3" key="1">
    <citation type="journal article" date="2015" name="Genome Biol. Evol.">
        <title>Phylogenomic analyses indicate that early fungi evolved digesting cell walls of algal ancestors of land plants.</title>
        <authorList>
            <person name="Chang Y."/>
            <person name="Wang S."/>
            <person name="Sekimoto S."/>
            <person name="Aerts A.L."/>
            <person name="Choi C."/>
            <person name="Clum A."/>
            <person name="LaButti K.M."/>
            <person name="Lindquist E.A."/>
            <person name="Yee Ngan C."/>
            <person name="Ohm R.A."/>
            <person name="Salamov A.A."/>
            <person name="Grigoriev I.V."/>
            <person name="Spatafora J.W."/>
            <person name="Berbee M.L."/>
        </authorList>
    </citation>
    <scope>NUCLEOTIDE SEQUENCE [LARGE SCALE GENOMIC DNA]</scope>
    <source>
        <strain evidence="2 3">NRRL 28638</strain>
    </source>
</reference>
<name>A0A137P161_CONC2</name>
<evidence type="ECO:0000259" key="1">
    <source>
        <dbReference type="PROSITE" id="PS51189"/>
    </source>
</evidence>
<dbReference type="Pfam" id="PF02259">
    <property type="entry name" value="FAT"/>
    <property type="match status" value="1"/>
</dbReference>
<protein>
    <recommendedName>
        <fullName evidence="1">FAT domain-containing protein</fullName>
    </recommendedName>
</protein>
<feature type="non-terminal residue" evidence="2">
    <location>
        <position position="1"/>
    </location>
</feature>
<dbReference type="AlphaFoldDB" id="A0A137P161"/>
<evidence type="ECO:0000313" key="2">
    <source>
        <dbReference type="EMBL" id="KXN68609.1"/>
    </source>
</evidence>
<proteinExistence type="predicted"/>
<dbReference type="InterPro" id="IPR050517">
    <property type="entry name" value="DDR_Repair_Kinase"/>
</dbReference>
<accession>A0A137P161</accession>
<dbReference type="GO" id="GO:0016242">
    <property type="term" value="P:negative regulation of macroautophagy"/>
    <property type="evidence" value="ECO:0007669"/>
    <property type="project" value="TreeGrafter"/>
</dbReference>
<dbReference type="PANTHER" id="PTHR11139:SF9">
    <property type="entry name" value="SERINE_THREONINE-PROTEIN KINASE MTOR"/>
    <property type="match status" value="1"/>
</dbReference>
<sequence length="176" mass="20200">LHHSQFDQAQAYIDRTRNILDSELTALIAESYSRAYPIIVQIQMLSELEEVIQYKLFGDQPDRQATMRKTWIKRLKGCQPDVNVWHRTLSTRSFVLSPSDDLELWIKFANLSRKNGRLALSENTLNMLLQDGISPNYQGADGSPTHVIYAHLKHGWATGAQHESLESLKYFTQQLA</sequence>
<feature type="non-terminal residue" evidence="2">
    <location>
        <position position="176"/>
    </location>
</feature>
<dbReference type="InterPro" id="IPR014009">
    <property type="entry name" value="PIK_FAT"/>
</dbReference>
<dbReference type="GO" id="GO:0004674">
    <property type="term" value="F:protein serine/threonine kinase activity"/>
    <property type="evidence" value="ECO:0007669"/>
    <property type="project" value="TreeGrafter"/>
</dbReference>
<dbReference type="InterPro" id="IPR003151">
    <property type="entry name" value="PIK-rel_kinase_FAT"/>
</dbReference>
<dbReference type="EMBL" id="KQ964568">
    <property type="protein sequence ID" value="KXN68609.1"/>
    <property type="molecule type" value="Genomic_DNA"/>
</dbReference>
<feature type="domain" description="FAT" evidence="1">
    <location>
        <begin position="1"/>
        <end position="176"/>
    </location>
</feature>
<dbReference type="GO" id="GO:0005737">
    <property type="term" value="C:cytoplasm"/>
    <property type="evidence" value="ECO:0007669"/>
    <property type="project" value="TreeGrafter"/>
</dbReference>
<dbReference type="PANTHER" id="PTHR11139">
    <property type="entry name" value="ATAXIA TELANGIECTASIA MUTATED ATM -RELATED"/>
    <property type="match status" value="1"/>
</dbReference>
<dbReference type="GO" id="GO:0038202">
    <property type="term" value="P:TORC1 signaling"/>
    <property type="evidence" value="ECO:0007669"/>
    <property type="project" value="TreeGrafter"/>
</dbReference>
<gene>
    <name evidence="2" type="ORF">CONCODRAFT_30892</name>
</gene>
<dbReference type="OrthoDB" id="381190at2759"/>
<dbReference type="Proteomes" id="UP000070444">
    <property type="component" value="Unassembled WGS sequence"/>
</dbReference>
<dbReference type="GO" id="GO:0031932">
    <property type="term" value="C:TORC2 complex"/>
    <property type="evidence" value="ECO:0007669"/>
    <property type="project" value="TreeGrafter"/>
</dbReference>
<dbReference type="GO" id="GO:0005634">
    <property type="term" value="C:nucleus"/>
    <property type="evidence" value="ECO:0007669"/>
    <property type="project" value="TreeGrafter"/>
</dbReference>
<organism evidence="2 3">
    <name type="scientific">Conidiobolus coronatus (strain ATCC 28846 / CBS 209.66 / NRRL 28638)</name>
    <name type="common">Delacroixia coronata</name>
    <dbReference type="NCBI Taxonomy" id="796925"/>
    <lineage>
        <taxon>Eukaryota</taxon>
        <taxon>Fungi</taxon>
        <taxon>Fungi incertae sedis</taxon>
        <taxon>Zoopagomycota</taxon>
        <taxon>Entomophthoromycotina</taxon>
        <taxon>Entomophthoromycetes</taxon>
        <taxon>Entomophthorales</taxon>
        <taxon>Ancylistaceae</taxon>
        <taxon>Conidiobolus</taxon>
    </lineage>
</organism>
<evidence type="ECO:0000313" key="3">
    <source>
        <dbReference type="Proteomes" id="UP000070444"/>
    </source>
</evidence>
<keyword evidence="3" id="KW-1185">Reference proteome</keyword>
<dbReference type="PROSITE" id="PS51189">
    <property type="entry name" value="FAT"/>
    <property type="match status" value="1"/>
</dbReference>
<dbReference type="GO" id="GO:0031931">
    <property type="term" value="C:TORC1 complex"/>
    <property type="evidence" value="ECO:0007669"/>
    <property type="project" value="TreeGrafter"/>
</dbReference>
<dbReference type="STRING" id="796925.A0A137P161"/>